<name>A0AAD2CI53_9STRA</name>
<dbReference type="InterPro" id="IPR037191">
    <property type="entry name" value="VPS9_dom_sf"/>
</dbReference>
<evidence type="ECO:0000259" key="3">
    <source>
        <dbReference type="PROSITE" id="PS50081"/>
    </source>
</evidence>
<feature type="region of interest" description="Disordered" evidence="1">
    <location>
        <begin position="580"/>
        <end position="603"/>
    </location>
</feature>
<feature type="transmembrane region" description="Helical" evidence="2">
    <location>
        <begin position="418"/>
        <end position="439"/>
    </location>
</feature>
<reference evidence="5" key="1">
    <citation type="submission" date="2023-08" db="EMBL/GenBank/DDBJ databases">
        <authorList>
            <person name="Audoor S."/>
            <person name="Bilcke G."/>
        </authorList>
    </citation>
    <scope>NUCLEOTIDE SEQUENCE</scope>
</reference>
<dbReference type="PROSITE" id="PS51205">
    <property type="entry name" value="VPS9"/>
    <property type="match status" value="1"/>
</dbReference>
<keyword evidence="2" id="KW-1133">Transmembrane helix</keyword>
<organism evidence="5 6">
    <name type="scientific">Cylindrotheca closterium</name>
    <dbReference type="NCBI Taxonomy" id="2856"/>
    <lineage>
        <taxon>Eukaryota</taxon>
        <taxon>Sar</taxon>
        <taxon>Stramenopiles</taxon>
        <taxon>Ochrophyta</taxon>
        <taxon>Bacillariophyta</taxon>
        <taxon>Bacillariophyceae</taxon>
        <taxon>Bacillariophycidae</taxon>
        <taxon>Bacillariales</taxon>
        <taxon>Bacillariaceae</taxon>
        <taxon>Cylindrotheca</taxon>
    </lineage>
</organism>
<evidence type="ECO:0000259" key="4">
    <source>
        <dbReference type="PROSITE" id="PS51205"/>
    </source>
</evidence>
<protein>
    <recommendedName>
        <fullName evidence="7">VPS9 domain-containing protein</fullName>
    </recommendedName>
</protein>
<dbReference type="SMART" id="SM00167">
    <property type="entry name" value="VPS9"/>
    <property type="match status" value="1"/>
</dbReference>
<dbReference type="SUPFAM" id="SSF109993">
    <property type="entry name" value="VPS9 domain"/>
    <property type="match status" value="1"/>
</dbReference>
<dbReference type="EMBL" id="CAKOGP040000302">
    <property type="protein sequence ID" value="CAJ1933786.1"/>
    <property type="molecule type" value="Genomic_DNA"/>
</dbReference>
<dbReference type="InterPro" id="IPR002219">
    <property type="entry name" value="PKC_DAG/PE"/>
</dbReference>
<dbReference type="InterPro" id="IPR003123">
    <property type="entry name" value="VPS9"/>
</dbReference>
<proteinExistence type="predicted"/>
<accession>A0AAD2CI53</accession>
<keyword evidence="2" id="KW-0472">Membrane</keyword>
<gene>
    <name evidence="5" type="ORF">CYCCA115_LOCUS3459</name>
</gene>
<dbReference type="Pfam" id="PF02204">
    <property type="entry name" value="VPS9"/>
    <property type="match status" value="1"/>
</dbReference>
<evidence type="ECO:0000256" key="1">
    <source>
        <dbReference type="SAM" id="MobiDB-lite"/>
    </source>
</evidence>
<feature type="domain" description="VPS9" evidence="4">
    <location>
        <begin position="662"/>
        <end position="807"/>
    </location>
</feature>
<comment type="caution">
    <text evidence="5">The sequence shown here is derived from an EMBL/GenBank/DDBJ whole genome shotgun (WGS) entry which is preliminary data.</text>
</comment>
<feature type="transmembrane region" description="Helical" evidence="2">
    <location>
        <begin position="382"/>
        <end position="406"/>
    </location>
</feature>
<feature type="region of interest" description="Disordered" evidence="1">
    <location>
        <begin position="123"/>
        <end position="180"/>
    </location>
</feature>
<evidence type="ECO:0000313" key="6">
    <source>
        <dbReference type="Proteomes" id="UP001295423"/>
    </source>
</evidence>
<feature type="domain" description="Phorbol-ester/DAG-type" evidence="3">
    <location>
        <begin position="30"/>
        <end position="89"/>
    </location>
</feature>
<evidence type="ECO:0008006" key="7">
    <source>
        <dbReference type="Google" id="ProtNLM"/>
    </source>
</evidence>
<keyword evidence="6" id="KW-1185">Reference proteome</keyword>
<feature type="compositionally biased region" description="Basic and acidic residues" evidence="1">
    <location>
        <begin position="165"/>
        <end position="176"/>
    </location>
</feature>
<feature type="region of interest" description="Disordered" evidence="1">
    <location>
        <begin position="331"/>
        <end position="350"/>
    </location>
</feature>
<dbReference type="PROSITE" id="PS50081">
    <property type="entry name" value="ZF_DAG_PE_2"/>
    <property type="match status" value="1"/>
</dbReference>
<sequence>MSPTAAEDDSDLERAIALMSSNGCFHMKHLHSFQSVSFHLPFRSCVGCCKRLQLFGSTSLAQVVQCKSCGGFAHRSCAFSKSLAWKEACQVNQKLLQENGDSSTSEGCNNPLILRPMNYSQLEETPSAATDTMRDDSSTSSNSNLDHADRNSIFRTPPTVTAPDAIRRVVSEGEPSRKRKYTGKASFPFLSASKLFLENGVDETSGNGYLNVPTRVQRSQTWDGRCQLDSLLDKESGFCQRDGGEHSLFDSSFEWTEDGPPMHWANQDLLKNLPSKSSQQGQDPLIMDSAIHFASHTFSNVSRALHENIAVHFEPMMHQLVLQSDRIKGFQRNKSKDDEDAESQQKLEISRTVSCESESPSVAEVEGLLAEKLDKETSNKRLGLATVAGGVAGGIAGLMFAGPVGWVIGGKVGQTAGILGVVLEGSVSIGVFASGVAAGRKAGQQLQDKIEEKRILALGDGTKQRVLLVRPNVVVHPEWETIYTNARKSHPTDISFDIFPNQFKSAKKERYDREVDIVKTDEEELATGDKVLLLVSRQLNNRDSLPGHIYQKLLDTIRVRSASRGPLRLLFEEPVNYPSYRNVDEESGEDASDERKNAHQLRRARRQDAHAVIKYVTATLLEVRPGFSASPAITELTATAVESLVFGEAYDLIMEEIEADYADQDNMLLAKIAEFERQQWSLDSTPNRYKSNVSELALGAMHSLPHSHSVSDKLQCCTTFLERISDFFSVSSTDSGNSTKSIGADSLLKLVCQHLIMAKVPAINAQIAFLEEFARDEQLLRGKEGYSLVTLQASLHFLNSSNDFVEDIFEQDDDF</sequence>
<evidence type="ECO:0000256" key="2">
    <source>
        <dbReference type="SAM" id="Phobius"/>
    </source>
</evidence>
<keyword evidence="2" id="KW-0812">Transmembrane</keyword>
<dbReference type="AlphaFoldDB" id="A0AAD2CI53"/>
<dbReference type="Gene3D" id="1.20.1050.80">
    <property type="entry name" value="VPS9 domain"/>
    <property type="match status" value="1"/>
</dbReference>
<dbReference type="Proteomes" id="UP001295423">
    <property type="component" value="Unassembled WGS sequence"/>
</dbReference>
<evidence type="ECO:0000313" key="5">
    <source>
        <dbReference type="EMBL" id="CAJ1933786.1"/>
    </source>
</evidence>